<dbReference type="RefSeq" id="WP_035924077.1">
    <property type="nucleotide sequence ID" value="NZ_JSUH01000002.1"/>
</dbReference>
<gene>
    <name evidence="2" type="ORF">GY22_03770</name>
</gene>
<dbReference type="AlphaFoldDB" id="A0A0A6VVB3"/>
<comment type="caution">
    <text evidence="2">The sequence shown here is derived from an EMBL/GenBank/DDBJ whole genome shotgun (WGS) entry which is preliminary data.</text>
</comment>
<keyword evidence="3" id="KW-1185">Reference proteome</keyword>
<evidence type="ECO:0000313" key="2">
    <source>
        <dbReference type="EMBL" id="KHD98770.1"/>
    </source>
</evidence>
<reference evidence="2 3" key="1">
    <citation type="journal article" date="2003" name="Int. J. Syst. Evol. Microbiol.">
        <title>Kocuria polaris sp. nov., an orange-pigmented psychrophilic bacterium isolated from an Antarctic cyanobacterial mat sample.</title>
        <authorList>
            <person name="Reddy G.S."/>
            <person name="Prakash J.S."/>
            <person name="Prabahar V."/>
            <person name="Matsumoto G.I."/>
            <person name="Stackebrandt E."/>
            <person name="Shivaji S."/>
        </authorList>
    </citation>
    <scope>NUCLEOTIDE SEQUENCE [LARGE SCALE GENOMIC DNA]</scope>
    <source>
        <strain evidence="2 3">CMS 76or</strain>
    </source>
</reference>
<evidence type="ECO:0000256" key="1">
    <source>
        <dbReference type="SAM" id="MobiDB-lite"/>
    </source>
</evidence>
<dbReference type="Proteomes" id="UP000030466">
    <property type="component" value="Unassembled WGS sequence"/>
</dbReference>
<protein>
    <submittedName>
        <fullName evidence="2">Uncharacterized protein</fullName>
    </submittedName>
</protein>
<evidence type="ECO:0000313" key="3">
    <source>
        <dbReference type="Proteomes" id="UP000030466"/>
    </source>
</evidence>
<dbReference type="EMBL" id="JSUH01000002">
    <property type="protein sequence ID" value="KHD98770.1"/>
    <property type="molecule type" value="Genomic_DNA"/>
</dbReference>
<feature type="region of interest" description="Disordered" evidence="1">
    <location>
        <begin position="1"/>
        <end position="23"/>
    </location>
</feature>
<feature type="region of interest" description="Disordered" evidence="1">
    <location>
        <begin position="62"/>
        <end position="84"/>
    </location>
</feature>
<organism evidence="2 3">
    <name type="scientific">Kocuria rosea subsp. polaris</name>
    <dbReference type="NCBI Taxonomy" id="136273"/>
    <lineage>
        <taxon>Bacteria</taxon>
        <taxon>Bacillati</taxon>
        <taxon>Actinomycetota</taxon>
        <taxon>Actinomycetes</taxon>
        <taxon>Micrococcales</taxon>
        <taxon>Micrococcaceae</taxon>
        <taxon>Kocuria</taxon>
    </lineage>
</organism>
<proteinExistence type="predicted"/>
<accession>A0A0A6VVB3</accession>
<sequence length="84" mass="8538">MTGGAGAQRPAGDDGAALRPTGHARVDAVLDRAGELEALPVAEHPGRYDELHAALVTELDAEPGTVPAGLVPRPGTGQEEAAHR</sequence>
<dbReference type="OrthoDB" id="4883518at2"/>
<name>A0A0A6VVB3_KOCRO</name>